<evidence type="ECO:0000256" key="3">
    <source>
        <dbReference type="ARBA" id="ARBA00012752"/>
    </source>
</evidence>
<dbReference type="InterPro" id="IPR027291">
    <property type="entry name" value="Glyco_hydro_38_N_sf"/>
</dbReference>
<dbReference type="SUPFAM" id="SSF88688">
    <property type="entry name" value="Families 57/38 glycoside transferase middle domain"/>
    <property type="match status" value="1"/>
</dbReference>
<evidence type="ECO:0000256" key="10">
    <source>
        <dbReference type="RuleBase" id="RU361199"/>
    </source>
</evidence>
<dbReference type="GO" id="GO:0030246">
    <property type="term" value="F:carbohydrate binding"/>
    <property type="evidence" value="ECO:0007669"/>
    <property type="project" value="InterPro"/>
</dbReference>
<dbReference type="SUPFAM" id="SSF88713">
    <property type="entry name" value="Glycoside hydrolase/deacetylase"/>
    <property type="match status" value="1"/>
</dbReference>
<dbReference type="PANTHER" id="PTHR11607">
    <property type="entry name" value="ALPHA-MANNOSIDASE"/>
    <property type="match status" value="1"/>
</dbReference>
<evidence type="ECO:0000259" key="11">
    <source>
        <dbReference type="SMART" id="SM00872"/>
    </source>
</evidence>
<comment type="catalytic activity">
    <reaction evidence="1">
        <text>Hydrolysis of terminal, non-reducing alpha-D-mannose residues in alpha-D-mannosides.</text>
        <dbReference type="EC" id="3.2.1.24"/>
    </reaction>
</comment>
<dbReference type="EC" id="3.2.1.-" evidence="10"/>
<evidence type="ECO:0000313" key="12">
    <source>
        <dbReference type="EMBL" id="JAW07984.1"/>
    </source>
</evidence>
<evidence type="ECO:0000256" key="1">
    <source>
        <dbReference type="ARBA" id="ARBA00000365"/>
    </source>
</evidence>
<dbReference type="AlphaFoldDB" id="A0A224XAM8"/>
<dbReference type="Gene3D" id="1.20.1270.50">
    <property type="entry name" value="Glycoside hydrolase family 38, central domain"/>
    <property type="match status" value="2"/>
</dbReference>
<evidence type="ECO:0000256" key="5">
    <source>
        <dbReference type="ARBA" id="ARBA00022801"/>
    </source>
</evidence>
<keyword evidence="8" id="KW-0325">Glycoprotein</keyword>
<evidence type="ECO:0000256" key="2">
    <source>
        <dbReference type="ARBA" id="ARBA00009792"/>
    </source>
</evidence>
<sequence>MSLRAILYVSFLSFIPAYCHKCGYENCPKPKVDAINIHIVAHTHDDVGWLKTKDQYYYGQKMYIQEAGVQYILDSVIEALQDNPQRRFIYVETAFFWMWWAEQTLEKKRIVRDLVDSGRLEIVGGAWSMNDEAAAHYHSIIDQFTWGFRRLNESLGECGTPKIGWQIDPFGHSRENAAIMAKMGFDGLFIGRIDYQDKVTRNYNKAFEMMWHTSENDMSDASTLFTCILYNTYSPPPGFCFDVHCKDSPVIDNVKSPEYNVPERVSTFLNLMLEYNVPYRSGNILVTMGNDFNYQFAGMNFKNTDKLIKYINEYEFYGSKFHAFYSTPSCYLKAVNDAGVHLPVKSDDFFPYSSDPESFWTGYFTSRPTQKRFERMGNNFLQIGKQILALSNSPSSIDISEAKETMGVLQHHDAITGTEKAHVASDYARMLSRALKTVEMAASYGLNKLIRKGMTQKWIVTDSPQFTTCLLLNISSCPETESARSFVITIYNPLSRYVNKLIRFPVVNTQLSYIIRGPTSEKIPVQMMPVPEFMHVPGRVSNASVEIAFIAKNIPPLGFISYYVESTKVKSQDFFISEVAEVVEPTKVGYENGTMVSLTAEGLVKTWLKKNPDREIPFHQNFFYYRGAVGNNDLPHGGERSSGAYIFRPNGTVPIQNKPTTKLVKGPVVTEIQQQYSSWLSQVIRLHNESDHLEFQWKVGPIPFREGLEKVYGKEIITRYTMSTLHNNGIFYTDSNGREMLKRQLNYRPTWKVELFEPIAGNYYPVTTRINIKDINNPSQSLSVITDRSEGGSSLNDGQIELMLHRRLLHDDAFGVDEALNEMAFGLPLVAVGSHYVSLDSCAKARMLVQEKVLDSWIFISSTQGLSYEKWKKEYKMQFSGLNRALPNNVQILTLEPWQDEEDEKKIYLLRLENIMDKRSDPTVAEVNIQNLFSTFTITNVREMMLGGNIPLDKSRRLKWSTFSRRLRNTRIQEEHITGNISLKPMEIRTFLVEVAPLLLNTYYGTMHPETLRV</sequence>
<dbReference type="FunFam" id="2.70.98.30:FF:000003">
    <property type="entry name" value="Alpha-mannosidase"/>
    <property type="match status" value="1"/>
</dbReference>
<dbReference type="GO" id="GO:0046872">
    <property type="term" value="F:metal ion binding"/>
    <property type="evidence" value="ECO:0007669"/>
    <property type="project" value="UniProtKB-KW"/>
</dbReference>
<reference evidence="12" key="1">
    <citation type="journal article" date="2018" name="PLoS Negl. Trop. Dis.">
        <title>An insight into the salivary gland and fat body transcriptome of Panstrongylus lignarius (Hemiptera: Heteroptera), the main vector of Chagas disease in Peru.</title>
        <authorList>
            <person name="Nevoa J.C."/>
            <person name="Mendes M.T."/>
            <person name="da Silva M.V."/>
            <person name="Soares S.C."/>
            <person name="Oliveira C.J.F."/>
            <person name="Ribeiro J.M.C."/>
        </authorList>
    </citation>
    <scope>NUCLEOTIDE SEQUENCE</scope>
</reference>
<dbReference type="InterPro" id="IPR000602">
    <property type="entry name" value="Glyco_hydro_38_N"/>
</dbReference>
<dbReference type="Pfam" id="PF01074">
    <property type="entry name" value="Glyco_hydro_38N"/>
    <property type="match status" value="1"/>
</dbReference>
<dbReference type="EMBL" id="GFTR01008442">
    <property type="protein sequence ID" value="JAW07984.1"/>
    <property type="molecule type" value="Transcribed_RNA"/>
</dbReference>
<evidence type="ECO:0000256" key="6">
    <source>
        <dbReference type="ARBA" id="ARBA00022833"/>
    </source>
</evidence>
<protein>
    <recommendedName>
        <fullName evidence="3 10">Alpha-mannosidase</fullName>
        <ecNumber evidence="10">3.2.1.-</ecNumber>
    </recommendedName>
</protein>
<dbReference type="InterPro" id="IPR013780">
    <property type="entry name" value="Glyco_hydro_b"/>
</dbReference>
<organism evidence="12">
    <name type="scientific">Panstrongylus lignarius</name>
    <dbReference type="NCBI Taxonomy" id="156445"/>
    <lineage>
        <taxon>Eukaryota</taxon>
        <taxon>Metazoa</taxon>
        <taxon>Ecdysozoa</taxon>
        <taxon>Arthropoda</taxon>
        <taxon>Hexapoda</taxon>
        <taxon>Insecta</taxon>
        <taxon>Pterygota</taxon>
        <taxon>Neoptera</taxon>
        <taxon>Paraneoptera</taxon>
        <taxon>Hemiptera</taxon>
        <taxon>Heteroptera</taxon>
        <taxon>Panheteroptera</taxon>
        <taxon>Cimicomorpha</taxon>
        <taxon>Reduviidae</taxon>
        <taxon>Triatominae</taxon>
        <taxon>Panstrongylus</taxon>
    </lineage>
</organism>
<proteinExistence type="inferred from homology"/>
<dbReference type="Pfam" id="PF07748">
    <property type="entry name" value="Glyco_hydro_38C"/>
    <property type="match status" value="1"/>
</dbReference>
<dbReference type="Gene3D" id="2.60.40.1360">
    <property type="match status" value="1"/>
</dbReference>
<dbReference type="InterPro" id="IPR011013">
    <property type="entry name" value="Gal_mutarotase_sf_dom"/>
</dbReference>
<dbReference type="GO" id="GO:0005764">
    <property type="term" value="C:lysosome"/>
    <property type="evidence" value="ECO:0007669"/>
    <property type="project" value="TreeGrafter"/>
</dbReference>
<feature type="domain" description="Glycoside hydrolase family 38 central" evidence="11">
    <location>
        <begin position="358"/>
        <end position="431"/>
    </location>
</feature>
<dbReference type="InterPro" id="IPR041147">
    <property type="entry name" value="GH38_C"/>
</dbReference>
<feature type="signal peptide" evidence="10">
    <location>
        <begin position="1"/>
        <end position="19"/>
    </location>
</feature>
<dbReference type="FunFam" id="1.20.1270.50:FF:000002">
    <property type="entry name" value="Alpha-mannosidase"/>
    <property type="match status" value="1"/>
</dbReference>
<evidence type="ECO:0000256" key="9">
    <source>
        <dbReference type="ARBA" id="ARBA00023295"/>
    </source>
</evidence>
<dbReference type="Gene3D" id="3.20.110.10">
    <property type="entry name" value="Glycoside hydrolase 38, N terminal domain"/>
    <property type="match status" value="1"/>
</dbReference>
<dbReference type="SMART" id="SM00872">
    <property type="entry name" value="Alpha-mann_mid"/>
    <property type="match status" value="1"/>
</dbReference>
<comment type="cofactor">
    <cofactor evidence="10">
        <name>Zn(2+)</name>
        <dbReference type="ChEBI" id="CHEBI:29105"/>
    </cofactor>
    <text evidence="10">Binds 1 zinc ion per subunit.</text>
</comment>
<keyword evidence="9 10" id="KW-0326">Glycosidase</keyword>
<dbReference type="SUPFAM" id="SSF74650">
    <property type="entry name" value="Galactose mutarotase-like"/>
    <property type="match status" value="1"/>
</dbReference>
<feature type="chain" id="PRO_5017855033" description="Alpha-mannosidase" evidence="10">
    <location>
        <begin position="20"/>
        <end position="1014"/>
    </location>
</feature>
<dbReference type="FunFam" id="1.20.1270.50:FF:000003">
    <property type="entry name" value="Alpha-mannosidase"/>
    <property type="match status" value="1"/>
</dbReference>
<evidence type="ECO:0000256" key="7">
    <source>
        <dbReference type="ARBA" id="ARBA00023157"/>
    </source>
</evidence>
<keyword evidence="5 10" id="KW-0378">Hydrolase</keyword>
<comment type="similarity">
    <text evidence="2 10">Belongs to the glycosyl hydrolase 38 family.</text>
</comment>
<keyword evidence="7" id="KW-1015">Disulfide bond</keyword>
<dbReference type="PANTHER" id="PTHR11607:SF3">
    <property type="entry name" value="LYSOSOMAL ALPHA-MANNOSIDASE"/>
    <property type="match status" value="1"/>
</dbReference>
<keyword evidence="4 10" id="KW-0479">Metal-binding</keyword>
<dbReference type="InterPro" id="IPR011330">
    <property type="entry name" value="Glyco_hydro/deAcase_b/a-brl"/>
</dbReference>
<dbReference type="Pfam" id="PF09261">
    <property type="entry name" value="Alpha-mann_mid"/>
    <property type="match status" value="1"/>
</dbReference>
<keyword evidence="6 10" id="KW-0862">Zinc</keyword>
<dbReference type="InterPro" id="IPR015341">
    <property type="entry name" value="Glyco_hydro_38_cen"/>
</dbReference>
<dbReference type="InterPro" id="IPR050843">
    <property type="entry name" value="Glycosyl_Hydrlase_38"/>
</dbReference>
<dbReference type="Gene3D" id="2.60.40.1180">
    <property type="entry name" value="Golgi alpha-mannosidase II"/>
    <property type="match status" value="1"/>
</dbReference>
<dbReference type="GO" id="GO:0004559">
    <property type="term" value="F:alpha-mannosidase activity"/>
    <property type="evidence" value="ECO:0007669"/>
    <property type="project" value="UniProtKB-EC"/>
</dbReference>
<keyword evidence="10" id="KW-0732">Signal</keyword>
<evidence type="ECO:0000256" key="8">
    <source>
        <dbReference type="ARBA" id="ARBA00023180"/>
    </source>
</evidence>
<dbReference type="InterPro" id="IPR011682">
    <property type="entry name" value="Glyco_hydro_38_C"/>
</dbReference>
<dbReference type="CDD" id="cd10810">
    <property type="entry name" value="GH38N_AMII_LAM_like"/>
    <property type="match status" value="1"/>
</dbReference>
<dbReference type="Pfam" id="PF17677">
    <property type="entry name" value="Glyco_hydro38C2"/>
    <property type="match status" value="1"/>
</dbReference>
<dbReference type="Gene3D" id="2.70.98.30">
    <property type="entry name" value="Golgi alpha-mannosidase II, domain 4"/>
    <property type="match status" value="1"/>
</dbReference>
<evidence type="ECO:0000256" key="4">
    <source>
        <dbReference type="ARBA" id="ARBA00022723"/>
    </source>
</evidence>
<dbReference type="GO" id="GO:0006013">
    <property type="term" value="P:mannose metabolic process"/>
    <property type="evidence" value="ECO:0007669"/>
    <property type="project" value="InterPro"/>
</dbReference>
<dbReference type="FunFam" id="3.20.110.10:FF:000001">
    <property type="entry name" value="Alpha-mannosidase"/>
    <property type="match status" value="1"/>
</dbReference>
<dbReference type="InterPro" id="IPR037094">
    <property type="entry name" value="Glyco_hydro_38_cen_sf"/>
</dbReference>
<dbReference type="InterPro" id="IPR028995">
    <property type="entry name" value="Glyco_hydro_57/38_cen_sf"/>
</dbReference>
<accession>A0A224XAM8</accession>
<name>A0A224XAM8_9HEMI</name>